<organism evidence="1 2">
    <name type="scientific">Tahibacter harae</name>
    <dbReference type="NCBI Taxonomy" id="2963937"/>
    <lineage>
        <taxon>Bacteria</taxon>
        <taxon>Pseudomonadati</taxon>
        <taxon>Pseudomonadota</taxon>
        <taxon>Gammaproteobacteria</taxon>
        <taxon>Lysobacterales</taxon>
        <taxon>Rhodanobacteraceae</taxon>
        <taxon>Tahibacter</taxon>
    </lineage>
</organism>
<dbReference type="SUPFAM" id="SSF69349">
    <property type="entry name" value="Phage fibre proteins"/>
    <property type="match status" value="1"/>
</dbReference>
<dbReference type="Proteomes" id="UP001165498">
    <property type="component" value="Unassembled WGS sequence"/>
</dbReference>
<evidence type="ECO:0000313" key="1">
    <source>
        <dbReference type="EMBL" id="MCQ4165106.1"/>
    </source>
</evidence>
<keyword evidence="2" id="KW-1185">Reference proteome</keyword>
<comment type="caution">
    <text evidence="1">The sequence shown here is derived from an EMBL/GenBank/DDBJ whole genome shotgun (WGS) entry which is preliminary data.</text>
</comment>
<dbReference type="EMBL" id="JANFQO010000008">
    <property type="protein sequence ID" value="MCQ4165106.1"/>
    <property type="molecule type" value="Genomic_DNA"/>
</dbReference>
<sequence>MKRGRKTAAGAAAPEIQPAPPATSLVLRCCSAELRSHGGFQWPDRIGALVEAPDWSPREVCGFGLHGWLHGAGDHSVADHAGSADAKWLVLEVVSSEIVMLGGKCKFPRCTVRFIGDRGSAAAYLIEHEPQAKAVAVIGAVACDESDQATVLVGALGTATAGYRGTATAGYRGTATAGNYGTATAGESGTATAGYRGTATAGNYGTATAGYRGTATAGNYGTATAGESGTATAGESGELRIQWLDEKAKRYRTAIAYVGEDGIKPDTKYRLDDNHKFVEVES</sequence>
<proteinExistence type="predicted"/>
<evidence type="ECO:0008006" key="3">
    <source>
        <dbReference type="Google" id="ProtNLM"/>
    </source>
</evidence>
<accession>A0ABT1QS25</accession>
<evidence type="ECO:0000313" key="2">
    <source>
        <dbReference type="Proteomes" id="UP001165498"/>
    </source>
</evidence>
<protein>
    <recommendedName>
        <fullName evidence="3">Ice nucleation protein</fullName>
    </recommendedName>
</protein>
<gene>
    <name evidence="1" type="ORF">NM961_10335</name>
</gene>
<name>A0ABT1QS25_9GAMM</name>
<reference evidence="1" key="1">
    <citation type="submission" date="2022-07" db="EMBL/GenBank/DDBJ databases">
        <title>Tahibacter sp., a new gammaproteobacterium isolated from the silt sample collected at pig farm.</title>
        <authorList>
            <person name="Chen H."/>
        </authorList>
    </citation>
    <scope>NUCLEOTIDE SEQUENCE</scope>
    <source>
        <strain evidence="1">P2K</strain>
    </source>
</reference>
<dbReference type="RefSeq" id="WP_255914170.1">
    <property type="nucleotide sequence ID" value="NZ_JANFQO010000008.1"/>
</dbReference>